<accession>A0A2L0F7H8</accession>
<evidence type="ECO:0000313" key="1">
    <source>
        <dbReference type="EMBL" id="AUX47482.1"/>
    </source>
</evidence>
<dbReference type="EMBL" id="CP012673">
    <property type="protein sequence ID" value="AUX47482.1"/>
    <property type="molecule type" value="Genomic_DNA"/>
</dbReference>
<dbReference type="OrthoDB" id="5528494at2"/>
<dbReference type="RefSeq" id="WP_104985497.1">
    <property type="nucleotide sequence ID" value="NZ_CP012673.1"/>
</dbReference>
<gene>
    <name evidence="1" type="ORF">SOCE26_090030</name>
</gene>
<dbReference type="AlphaFoldDB" id="A0A2L0F7H8"/>
<evidence type="ECO:0000313" key="2">
    <source>
        <dbReference type="Proteomes" id="UP000238348"/>
    </source>
</evidence>
<reference evidence="1 2" key="1">
    <citation type="submission" date="2015-09" db="EMBL/GenBank/DDBJ databases">
        <title>Sorangium comparison.</title>
        <authorList>
            <person name="Zaburannyi N."/>
            <person name="Bunk B."/>
            <person name="Overmann J."/>
            <person name="Mueller R."/>
        </authorList>
    </citation>
    <scope>NUCLEOTIDE SEQUENCE [LARGE SCALE GENOMIC DNA]</scope>
    <source>
        <strain evidence="1 2">So ce26</strain>
    </source>
</reference>
<name>A0A2L0F7H8_SORCE</name>
<dbReference type="Proteomes" id="UP000238348">
    <property type="component" value="Chromosome"/>
</dbReference>
<proteinExistence type="predicted"/>
<sequence length="286" mass="32972">MELPFDLWHLAFVNLIQRRAPPNFEVQSEVRLSVEPQRADILLLRRIGVERQDHEARVLRMLWPRLGAVTVLEYKSPVDSAFRPGDLLRLVGYGVLYNTAHLDELPERDDLTLVLVVASVTPTLRQEIERMGWKLTPLGGGYGRIEGVMYTAYVVVTDDVTEAERDEYLRLFSRRPAESGEATRWLQQWMRDTKMKQPNMEELPGYEEMFQKLVEAMPVEKRLAGLAPEQRLAGLAPEQRLAGLAPEQVILALPLEMLRVLPEEYLRSLPADVQEQVRRRLQEEAH</sequence>
<protein>
    <submittedName>
        <fullName evidence="1">Uncharacterized protein</fullName>
    </submittedName>
</protein>
<organism evidence="1 2">
    <name type="scientific">Sorangium cellulosum</name>
    <name type="common">Polyangium cellulosum</name>
    <dbReference type="NCBI Taxonomy" id="56"/>
    <lineage>
        <taxon>Bacteria</taxon>
        <taxon>Pseudomonadati</taxon>
        <taxon>Myxococcota</taxon>
        <taxon>Polyangia</taxon>
        <taxon>Polyangiales</taxon>
        <taxon>Polyangiaceae</taxon>
        <taxon>Sorangium</taxon>
    </lineage>
</organism>